<sequence>MTTAEIINFSKNLNYGLLIKNVSLVTIATVILLMFPNKSNMSIYLMIPLITSLIAKYIFGDIDKGFIWSISDIIYWLVLLASSIATILICEQIAKLLNGYLTKRWINETRIANEH</sequence>
<feature type="transmembrane region" description="Helical" evidence="1">
    <location>
        <begin position="15"/>
        <end position="35"/>
    </location>
</feature>
<dbReference type="EMBL" id="MN739748">
    <property type="protein sequence ID" value="QHT24714.1"/>
    <property type="molecule type" value="Genomic_DNA"/>
</dbReference>
<evidence type="ECO:0000256" key="1">
    <source>
        <dbReference type="SAM" id="Phobius"/>
    </source>
</evidence>
<feature type="transmembrane region" description="Helical" evidence="1">
    <location>
        <begin position="42"/>
        <end position="59"/>
    </location>
</feature>
<dbReference type="AlphaFoldDB" id="A0A6C0E6N0"/>
<feature type="transmembrane region" description="Helical" evidence="1">
    <location>
        <begin position="65"/>
        <end position="90"/>
    </location>
</feature>
<name>A0A6C0E6N0_9ZZZZ</name>
<keyword evidence="1" id="KW-0472">Membrane</keyword>
<accession>A0A6C0E6N0</accession>
<keyword evidence="1" id="KW-0812">Transmembrane</keyword>
<keyword evidence="1" id="KW-1133">Transmembrane helix</keyword>
<reference evidence="2" key="1">
    <citation type="journal article" date="2020" name="Nature">
        <title>Giant virus diversity and host interactions through global metagenomics.</title>
        <authorList>
            <person name="Schulz F."/>
            <person name="Roux S."/>
            <person name="Paez-Espino D."/>
            <person name="Jungbluth S."/>
            <person name="Walsh D.A."/>
            <person name="Denef V.J."/>
            <person name="McMahon K.D."/>
            <person name="Konstantinidis K.T."/>
            <person name="Eloe-Fadrosh E.A."/>
            <person name="Kyrpides N.C."/>
            <person name="Woyke T."/>
        </authorList>
    </citation>
    <scope>NUCLEOTIDE SEQUENCE</scope>
    <source>
        <strain evidence="2">GVMAG-M-3300023179-150</strain>
    </source>
</reference>
<protein>
    <submittedName>
        <fullName evidence="2">Uncharacterized protein</fullName>
    </submittedName>
</protein>
<organism evidence="2">
    <name type="scientific">viral metagenome</name>
    <dbReference type="NCBI Taxonomy" id="1070528"/>
    <lineage>
        <taxon>unclassified sequences</taxon>
        <taxon>metagenomes</taxon>
        <taxon>organismal metagenomes</taxon>
    </lineage>
</organism>
<evidence type="ECO:0000313" key="2">
    <source>
        <dbReference type="EMBL" id="QHT24714.1"/>
    </source>
</evidence>
<proteinExistence type="predicted"/>